<evidence type="ECO:0000256" key="8">
    <source>
        <dbReference type="ARBA" id="ARBA00036466"/>
    </source>
</evidence>
<feature type="transmembrane region" description="Helical" evidence="13">
    <location>
        <begin position="122"/>
        <end position="142"/>
    </location>
</feature>
<feature type="transmembrane region" description="Helical" evidence="13">
    <location>
        <begin position="208"/>
        <end position="232"/>
    </location>
</feature>
<feature type="transmembrane region" description="Helical" evidence="13">
    <location>
        <begin position="485"/>
        <end position="508"/>
    </location>
</feature>
<proteinExistence type="inferred from homology"/>
<dbReference type="Gene3D" id="1.20.1250.20">
    <property type="entry name" value="MFS general substrate transporter like domains"/>
    <property type="match status" value="1"/>
</dbReference>
<reference evidence="14 15" key="1">
    <citation type="submission" date="2024-02" db="EMBL/GenBank/DDBJ databases">
        <authorList>
            <person name="Daric V."/>
            <person name="Darras S."/>
        </authorList>
    </citation>
    <scope>NUCLEOTIDE SEQUENCE [LARGE SCALE GENOMIC DNA]</scope>
</reference>
<evidence type="ECO:0000256" key="3">
    <source>
        <dbReference type="ARBA" id="ARBA00022475"/>
    </source>
</evidence>
<organism evidence="14 15">
    <name type="scientific">Clavelina lepadiformis</name>
    <name type="common">Light-bulb sea squirt</name>
    <name type="synonym">Ascidia lepadiformis</name>
    <dbReference type="NCBI Taxonomy" id="159417"/>
    <lineage>
        <taxon>Eukaryota</taxon>
        <taxon>Metazoa</taxon>
        <taxon>Chordata</taxon>
        <taxon>Tunicata</taxon>
        <taxon>Ascidiacea</taxon>
        <taxon>Aplousobranchia</taxon>
        <taxon>Clavelinidae</taxon>
        <taxon>Clavelina</taxon>
    </lineage>
</organism>
<evidence type="ECO:0000256" key="7">
    <source>
        <dbReference type="ARBA" id="ARBA00023180"/>
    </source>
</evidence>
<feature type="compositionally biased region" description="Acidic residues" evidence="12">
    <location>
        <begin position="594"/>
        <end position="613"/>
    </location>
</feature>
<keyword evidence="5 13" id="KW-1133">Transmembrane helix</keyword>
<evidence type="ECO:0000313" key="15">
    <source>
        <dbReference type="Proteomes" id="UP001642483"/>
    </source>
</evidence>
<feature type="transmembrane region" description="Helical" evidence="13">
    <location>
        <begin position="148"/>
        <end position="168"/>
    </location>
</feature>
<feature type="transmembrane region" description="Helical" evidence="13">
    <location>
        <begin position="520"/>
        <end position="542"/>
    </location>
</feature>
<keyword evidence="15" id="KW-1185">Reference proteome</keyword>
<name>A0ABP0GTN2_CLALP</name>
<dbReference type="InterPro" id="IPR011701">
    <property type="entry name" value="MFS"/>
</dbReference>
<comment type="catalytic activity">
    <reaction evidence="9">
        <text>L-methionine(in) = L-methionine(out)</text>
        <dbReference type="Rhea" id="RHEA:70939"/>
        <dbReference type="ChEBI" id="CHEBI:57844"/>
    </reaction>
</comment>
<comment type="catalytic activity">
    <reaction evidence="11">
        <text>L-leucine(in) = L-leucine(out)</text>
        <dbReference type="Rhea" id="RHEA:73011"/>
        <dbReference type="ChEBI" id="CHEBI:57427"/>
    </reaction>
</comment>
<dbReference type="Pfam" id="PF07690">
    <property type="entry name" value="MFS_1"/>
    <property type="match status" value="1"/>
</dbReference>
<comment type="catalytic activity">
    <reaction evidence="8">
        <text>L-phenylalanine(in) = L-phenylalanine(out)</text>
        <dbReference type="Rhea" id="RHEA:27950"/>
        <dbReference type="ChEBI" id="CHEBI:58095"/>
    </reaction>
</comment>
<gene>
    <name evidence="14" type="ORF">CVLEPA_LOCUS28380</name>
</gene>
<comment type="similarity">
    <text evidence="2">Belongs to the SLC43A transporter (TC 2.A.1.44) family.</text>
</comment>
<evidence type="ECO:0000256" key="11">
    <source>
        <dbReference type="ARBA" id="ARBA00036887"/>
    </source>
</evidence>
<keyword evidence="6 13" id="KW-0472">Membrane</keyword>
<protein>
    <recommendedName>
        <fullName evidence="16">Large neutral amino acids transporter small subunit 4</fullName>
    </recommendedName>
</protein>
<dbReference type="PANTHER" id="PTHR20766">
    <property type="entry name" value="LARGE NEUTRAL AMINO ACIDS TRANSPORTER SMALL SUBUNIT 4-LIKE ISOFORM X1"/>
    <property type="match status" value="1"/>
</dbReference>
<evidence type="ECO:0000256" key="2">
    <source>
        <dbReference type="ARBA" id="ARBA00006595"/>
    </source>
</evidence>
<dbReference type="InterPro" id="IPR036259">
    <property type="entry name" value="MFS_trans_sf"/>
</dbReference>
<feature type="region of interest" description="Disordered" evidence="12">
    <location>
        <begin position="594"/>
        <end position="624"/>
    </location>
</feature>
<feature type="transmembrane region" description="Helical" evidence="13">
    <location>
        <begin position="320"/>
        <end position="345"/>
    </location>
</feature>
<feature type="transmembrane region" description="Helical" evidence="13">
    <location>
        <begin position="365"/>
        <end position="392"/>
    </location>
</feature>
<evidence type="ECO:0000256" key="13">
    <source>
        <dbReference type="SAM" id="Phobius"/>
    </source>
</evidence>
<comment type="subcellular location">
    <subcellularLocation>
        <location evidence="1">Cell membrane</location>
        <topology evidence="1">Multi-pass membrane protein</topology>
    </subcellularLocation>
</comment>
<feature type="transmembrane region" description="Helical" evidence="13">
    <location>
        <begin position="554"/>
        <end position="572"/>
    </location>
</feature>
<evidence type="ECO:0000256" key="10">
    <source>
        <dbReference type="ARBA" id="ARBA00036777"/>
    </source>
</evidence>
<evidence type="ECO:0000256" key="4">
    <source>
        <dbReference type="ARBA" id="ARBA00022692"/>
    </source>
</evidence>
<keyword evidence="3" id="KW-1003">Cell membrane</keyword>
<feature type="transmembrane region" description="Helical" evidence="13">
    <location>
        <begin position="92"/>
        <end position="115"/>
    </location>
</feature>
<dbReference type="EMBL" id="CAWYQH010000141">
    <property type="protein sequence ID" value="CAK8695091.1"/>
    <property type="molecule type" value="Genomic_DNA"/>
</dbReference>
<feature type="transmembrane region" description="Helical" evidence="13">
    <location>
        <begin position="180"/>
        <end position="202"/>
    </location>
</feature>
<evidence type="ECO:0008006" key="16">
    <source>
        <dbReference type="Google" id="ProtNLM"/>
    </source>
</evidence>
<sequence length="624" mass="69995">MAPSLAQANQRKWWIAITSVLENLMFAAVLLGWSSLLLMLKNEGFYSSVCTVDNEENDTTTSSELPNVNSSEKFDFSFMPSGKPTCPKQDEILNRCFSIGSCLLSAVTVLLGIIMDKYGSRMIRLCGTWTFMVSCVLLAVASMDTENLSVLIAPALCLNGMGGVVYIFTSFPVPNLFENLRSTMISLMIGSYSASAVMYMIFKAAYDAGVPFIGIMLFHAGIGFLTFLNCFFNTPGEPIPGPDDISYGIKLKFSAFRFEHKITGAKFLNHTSVVGRRMSSHDLAPSENRNYLESVVDLKGNETPSNQEESFLSVLATPCVFWSFVTMCLTQLRLIAYMGWLELYLKSSSKQLGLDEETAHETVEFYTLLFGLFQINCFLMAPVIGSIMDWNLKPRKQKKSKPKYEEISCDKEQYDPPSQSKTARTQLNGKPNEINEHNTKKSPVVKSKSERKRQQVMNMARAFMTTNILLIIFGIIILFERILPLQIVAFIVHTAVRTFLHSSTGGLYACMYHFSHFGKLTGLASFLSAMFILIQDPLFVWINSSFDGDPFRVNVALLVCSLAGFGLPIYLWRYAKRMPVSNDPEKRVMFTINEEEEQDQEDGNPEEELDDDPPLIVSSMTLAL</sequence>
<evidence type="ECO:0000313" key="14">
    <source>
        <dbReference type="EMBL" id="CAK8695091.1"/>
    </source>
</evidence>
<feature type="compositionally biased region" description="Polar residues" evidence="12">
    <location>
        <begin position="416"/>
        <end position="429"/>
    </location>
</feature>
<evidence type="ECO:0000256" key="6">
    <source>
        <dbReference type="ARBA" id="ARBA00023136"/>
    </source>
</evidence>
<evidence type="ECO:0000256" key="1">
    <source>
        <dbReference type="ARBA" id="ARBA00004651"/>
    </source>
</evidence>
<evidence type="ECO:0000256" key="5">
    <source>
        <dbReference type="ARBA" id="ARBA00022989"/>
    </source>
</evidence>
<comment type="catalytic activity">
    <reaction evidence="10">
        <text>L-isoleucine(in) = L-isoleucine(out)</text>
        <dbReference type="Rhea" id="RHEA:70943"/>
        <dbReference type="ChEBI" id="CHEBI:58045"/>
    </reaction>
</comment>
<dbReference type="Proteomes" id="UP001642483">
    <property type="component" value="Unassembled WGS sequence"/>
</dbReference>
<dbReference type="SUPFAM" id="SSF103473">
    <property type="entry name" value="MFS general substrate transporter"/>
    <property type="match status" value="2"/>
</dbReference>
<keyword evidence="7" id="KW-0325">Glycoprotein</keyword>
<feature type="transmembrane region" description="Helical" evidence="13">
    <location>
        <begin position="459"/>
        <end position="479"/>
    </location>
</feature>
<evidence type="ECO:0000256" key="12">
    <source>
        <dbReference type="SAM" id="MobiDB-lite"/>
    </source>
</evidence>
<dbReference type="PANTHER" id="PTHR20766:SF3">
    <property type="entry name" value="LARGE NEUTRAL AMINO ACIDS TRANSPORTER SMALL SUBUNIT 4-LIKE ISOFORM X1"/>
    <property type="match status" value="1"/>
</dbReference>
<feature type="region of interest" description="Disordered" evidence="12">
    <location>
        <begin position="401"/>
        <end position="450"/>
    </location>
</feature>
<keyword evidence="4 13" id="KW-0812">Transmembrane</keyword>
<accession>A0ABP0GTN2</accession>
<evidence type="ECO:0000256" key="9">
    <source>
        <dbReference type="ARBA" id="ARBA00036530"/>
    </source>
</evidence>
<feature type="compositionally biased region" description="Basic and acidic residues" evidence="12">
    <location>
        <begin position="402"/>
        <end position="414"/>
    </location>
</feature>
<comment type="caution">
    <text evidence="14">The sequence shown here is derived from an EMBL/GenBank/DDBJ whole genome shotgun (WGS) entry which is preliminary data.</text>
</comment>
<feature type="transmembrane region" description="Helical" evidence="13">
    <location>
        <begin position="12"/>
        <end position="33"/>
    </location>
</feature>